<name>A0A2U1P529_ARTAN</name>
<dbReference type="Proteomes" id="UP000245207">
    <property type="component" value="Unassembled WGS sequence"/>
</dbReference>
<dbReference type="AlphaFoldDB" id="A0A2U1P529"/>
<dbReference type="STRING" id="35608.A0A2U1P529"/>
<gene>
    <name evidence="3" type="ORF">CTI12_AA193250</name>
</gene>
<sequence length="168" mass="18962">MKFIFPETRQMGCLAVVFAFTKWACVLVVMSWLGVTNLVQRYWQSKFGSPSADRTASFILYPARTFMYHAHYEQQDSELYGMIGITKAPTKMLLVFHLSPMFGSSLLIDRREKIVCSIPGIATALYNYTSIDCSPHAIIVSPGKTYRLRIGCQTALAALSFEIEKVDK</sequence>
<dbReference type="InterPro" id="IPR008972">
    <property type="entry name" value="Cupredoxin"/>
</dbReference>
<organism evidence="3 4">
    <name type="scientific">Artemisia annua</name>
    <name type="common">Sweet wormwood</name>
    <dbReference type="NCBI Taxonomy" id="35608"/>
    <lineage>
        <taxon>Eukaryota</taxon>
        <taxon>Viridiplantae</taxon>
        <taxon>Streptophyta</taxon>
        <taxon>Embryophyta</taxon>
        <taxon>Tracheophyta</taxon>
        <taxon>Spermatophyta</taxon>
        <taxon>Magnoliopsida</taxon>
        <taxon>eudicotyledons</taxon>
        <taxon>Gunneridae</taxon>
        <taxon>Pentapetalae</taxon>
        <taxon>asterids</taxon>
        <taxon>campanulids</taxon>
        <taxon>Asterales</taxon>
        <taxon>Asteraceae</taxon>
        <taxon>Asteroideae</taxon>
        <taxon>Anthemideae</taxon>
        <taxon>Artemisiinae</taxon>
        <taxon>Artemisia</taxon>
    </lineage>
</organism>
<feature type="domain" description="Plastocyanin-like" evidence="2">
    <location>
        <begin position="71"/>
        <end position="164"/>
    </location>
</feature>
<evidence type="ECO:0000313" key="4">
    <source>
        <dbReference type="Proteomes" id="UP000245207"/>
    </source>
</evidence>
<feature type="transmembrane region" description="Helical" evidence="1">
    <location>
        <begin position="12"/>
        <end position="35"/>
    </location>
</feature>
<keyword evidence="1" id="KW-1133">Transmembrane helix</keyword>
<protein>
    <recommendedName>
        <fullName evidence="2">Plastocyanin-like domain-containing protein</fullName>
    </recommendedName>
</protein>
<proteinExistence type="predicted"/>
<dbReference type="InterPro" id="IPR001117">
    <property type="entry name" value="Cu-oxidase_2nd"/>
</dbReference>
<reference evidence="3 4" key="1">
    <citation type="journal article" date="2018" name="Mol. Plant">
        <title>The genome of Artemisia annua provides insight into the evolution of Asteraceae family and artemisinin biosynthesis.</title>
        <authorList>
            <person name="Shen Q."/>
            <person name="Zhang L."/>
            <person name="Liao Z."/>
            <person name="Wang S."/>
            <person name="Yan T."/>
            <person name="Shi P."/>
            <person name="Liu M."/>
            <person name="Fu X."/>
            <person name="Pan Q."/>
            <person name="Wang Y."/>
            <person name="Lv Z."/>
            <person name="Lu X."/>
            <person name="Zhang F."/>
            <person name="Jiang W."/>
            <person name="Ma Y."/>
            <person name="Chen M."/>
            <person name="Hao X."/>
            <person name="Li L."/>
            <person name="Tang Y."/>
            <person name="Lv G."/>
            <person name="Zhou Y."/>
            <person name="Sun X."/>
            <person name="Brodelius P.E."/>
            <person name="Rose J.K.C."/>
            <person name="Tang K."/>
        </authorList>
    </citation>
    <scope>NUCLEOTIDE SEQUENCE [LARGE SCALE GENOMIC DNA]</scope>
    <source>
        <strain evidence="4">cv. Huhao1</strain>
        <tissue evidence="3">Leaf</tissue>
    </source>
</reference>
<keyword evidence="4" id="KW-1185">Reference proteome</keyword>
<evidence type="ECO:0000259" key="2">
    <source>
        <dbReference type="Pfam" id="PF00394"/>
    </source>
</evidence>
<dbReference type="Gene3D" id="2.60.40.420">
    <property type="entry name" value="Cupredoxins - blue copper proteins"/>
    <property type="match status" value="1"/>
</dbReference>
<evidence type="ECO:0000256" key="1">
    <source>
        <dbReference type="SAM" id="Phobius"/>
    </source>
</evidence>
<dbReference type="OrthoDB" id="997211at2759"/>
<evidence type="ECO:0000313" key="3">
    <source>
        <dbReference type="EMBL" id="PWA80873.1"/>
    </source>
</evidence>
<keyword evidence="1" id="KW-0472">Membrane</keyword>
<accession>A0A2U1P529</accession>
<dbReference type="Pfam" id="PF00394">
    <property type="entry name" value="Cu-oxidase"/>
    <property type="match status" value="1"/>
</dbReference>
<comment type="caution">
    <text evidence="3">The sequence shown here is derived from an EMBL/GenBank/DDBJ whole genome shotgun (WGS) entry which is preliminary data.</text>
</comment>
<dbReference type="EMBL" id="PKPP01001661">
    <property type="protein sequence ID" value="PWA80873.1"/>
    <property type="molecule type" value="Genomic_DNA"/>
</dbReference>
<keyword evidence="1" id="KW-0812">Transmembrane</keyword>